<feature type="domain" description="Glycosyltransferase subfamily 4-like N-terminal" evidence="2">
    <location>
        <begin position="4"/>
        <end position="148"/>
    </location>
</feature>
<dbReference type="GO" id="GO:0016757">
    <property type="term" value="F:glycosyltransferase activity"/>
    <property type="evidence" value="ECO:0007669"/>
    <property type="project" value="InterPro"/>
</dbReference>
<name>A0A1T4P8T1_9FIRM</name>
<keyword evidence="4" id="KW-1185">Reference proteome</keyword>
<dbReference type="Pfam" id="PF13477">
    <property type="entry name" value="Glyco_trans_4_2"/>
    <property type="match status" value="1"/>
</dbReference>
<dbReference type="Gene3D" id="3.40.50.2000">
    <property type="entry name" value="Glycogen Phosphorylase B"/>
    <property type="match status" value="2"/>
</dbReference>
<feature type="domain" description="Glycosyl transferase family 1" evidence="1">
    <location>
        <begin position="185"/>
        <end position="342"/>
    </location>
</feature>
<dbReference type="CDD" id="cd03808">
    <property type="entry name" value="GT4_CapM-like"/>
    <property type="match status" value="1"/>
</dbReference>
<dbReference type="EMBL" id="FUWV01000015">
    <property type="protein sequence ID" value="SJZ87859.1"/>
    <property type="molecule type" value="Genomic_DNA"/>
</dbReference>
<dbReference type="OrthoDB" id="9772485at2"/>
<evidence type="ECO:0000259" key="2">
    <source>
        <dbReference type="Pfam" id="PF13477"/>
    </source>
</evidence>
<dbReference type="PANTHER" id="PTHR12526">
    <property type="entry name" value="GLYCOSYLTRANSFERASE"/>
    <property type="match status" value="1"/>
</dbReference>
<dbReference type="InterPro" id="IPR001296">
    <property type="entry name" value="Glyco_trans_1"/>
</dbReference>
<dbReference type="Proteomes" id="UP000196365">
    <property type="component" value="Unassembled WGS sequence"/>
</dbReference>
<dbReference type="SUPFAM" id="SSF53756">
    <property type="entry name" value="UDP-Glycosyltransferase/glycogen phosphorylase"/>
    <property type="match status" value="1"/>
</dbReference>
<evidence type="ECO:0000259" key="1">
    <source>
        <dbReference type="Pfam" id="PF00534"/>
    </source>
</evidence>
<dbReference type="Pfam" id="PF00534">
    <property type="entry name" value="Glycos_transf_1"/>
    <property type="match status" value="1"/>
</dbReference>
<evidence type="ECO:0000313" key="4">
    <source>
        <dbReference type="Proteomes" id="UP000196365"/>
    </source>
</evidence>
<gene>
    <name evidence="3" type="ORF">SAMN02745973_01974</name>
</gene>
<reference evidence="3 4" key="1">
    <citation type="submission" date="2017-02" db="EMBL/GenBank/DDBJ databases">
        <authorList>
            <person name="Peterson S.W."/>
        </authorList>
    </citation>
    <scope>NUCLEOTIDE SEQUENCE [LARGE SCALE GENOMIC DNA]</scope>
    <source>
        <strain evidence="3 4">DSM 15102</strain>
    </source>
</reference>
<dbReference type="RefSeq" id="WP_087679332.1">
    <property type="nucleotide sequence ID" value="NZ_FUWV01000015.1"/>
</dbReference>
<evidence type="ECO:0000313" key="3">
    <source>
        <dbReference type="EMBL" id="SJZ87859.1"/>
    </source>
</evidence>
<dbReference type="InterPro" id="IPR028098">
    <property type="entry name" value="Glyco_trans_4-like_N"/>
</dbReference>
<protein>
    <submittedName>
        <fullName evidence="3">Galacturonosyltransferase</fullName>
    </submittedName>
</protein>
<accession>A0A1T4P8T1</accession>
<proteinExistence type="predicted"/>
<organism evidence="3 4">
    <name type="scientific">Garciella nitratireducens DSM 15102</name>
    <dbReference type="NCBI Taxonomy" id="1121911"/>
    <lineage>
        <taxon>Bacteria</taxon>
        <taxon>Bacillati</taxon>
        <taxon>Bacillota</taxon>
        <taxon>Clostridia</taxon>
        <taxon>Eubacteriales</taxon>
        <taxon>Eubacteriaceae</taxon>
        <taxon>Garciella</taxon>
    </lineage>
</organism>
<dbReference type="AlphaFoldDB" id="A0A1T4P8T1"/>
<sequence>MQKKILILSNHFITLYNFRKELIKKLVEDGHEVFISMPKSKENTFFSDMGCKIIETPVDRRGINLIKDIGLIINYIKIMKKVKPDIIFSYTIKPNIYGSIASNLTKNKQINNITGTGATFLKNNIVSMIVKTLYKISIKKSYKVFFQNKGDRDFFVANKMVKDNLAMLPGSGVNLEEFTLTDLPSEDEISFIFIGRIMEIKGIEEYFKCAENIKRKYSNTNFYIAGFIEEEKYKEVINDYHQKGIINYIGFQKDIKAWIQKCHCTILPSHGGEGVPNVLLESAAMGRICIVSNINGSKDVVEDEVTGYLFEVGNAEDLINKVEKFLSLNYKAKSQMGQAGRRKVEKEFDRKIVVNFYMEEIEKCL</sequence>
<keyword evidence="3" id="KW-0808">Transferase</keyword>
<dbReference type="PANTHER" id="PTHR12526:SF630">
    <property type="entry name" value="GLYCOSYLTRANSFERASE"/>
    <property type="match status" value="1"/>
</dbReference>